<evidence type="ECO:0000313" key="4">
    <source>
        <dbReference type="Proteomes" id="UP000292935"/>
    </source>
</evidence>
<dbReference type="RefSeq" id="WP_115959190.1">
    <property type="nucleotide sequence ID" value="NZ_SDPO01000002.1"/>
</dbReference>
<dbReference type="AlphaFoldDB" id="A0A4Q2JLX4"/>
<dbReference type="PANTHER" id="PTHR18964">
    <property type="entry name" value="ROK (REPRESSOR, ORF, KINASE) FAMILY"/>
    <property type="match status" value="1"/>
</dbReference>
<comment type="similarity">
    <text evidence="1">Belongs to the ROK (NagC/XylR) family.</text>
</comment>
<dbReference type="EMBL" id="SDPO01000002">
    <property type="protein sequence ID" value="RXZ49175.1"/>
    <property type="molecule type" value="Genomic_DNA"/>
</dbReference>
<evidence type="ECO:0000259" key="2">
    <source>
        <dbReference type="Pfam" id="PF09339"/>
    </source>
</evidence>
<gene>
    <name evidence="3" type="ORF">ESP57_09560</name>
</gene>
<dbReference type="InterPro" id="IPR005471">
    <property type="entry name" value="Tscrpt_reg_IclR_N"/>
</dbReference>
<dbReference type="CDD" id="cd23763">
    <property type="entry name" value="ASKHA_ATPase_ROK"/>
    <property type="match status" value="1"/>
</dbReference>
<dbReference type="Pfam" id="PF00480">
    <property type="entry name" value="ROK"/>
    <property type="match status" value="1"/>
</dbReference>
<dbReference type="SUPFAM" id="SSF46785">
    <property type="entry name" value="Winged helix' DNA-binding domain"/>
    <property type="match status" value="1"/>
</dbReference>
<evidence type="ECO:0000256" key="1">
    <source>
        <dbReference type="ARBA" id="ARBA00006479"/>
    </source>
</evidence>
<feature type="domain" description="HTH iclR-type" evidence="2">
    <location>
        <begin position="19"/>
        <end position="61"/>
    </location>
</feature>
<reference evidence="3 4" key="1">
    <citation type="submission" date="2019-01" db="EMBL/GenBank/DDBJ databases">
        <authorList>
            <person name="Li J."/>
        </authorList>
    </citation>
    <scope>NUCLEOTIDE SEQUENCE [LARGE SCALE GENOMIC DNA]</scope>
    <source>
        <strain evidence="3 4">CCUG 35506</strain>
    </source>
</reference>
<dbReference type="InterPro" id="IPR036390">
    <property type="entry name" value="WH_DNA-bd_sf"/>
</dbReference>
<evidence type="ECO:0000313" key="3">
    <source>
        <dbReference type="EMBL" id="RXZ49175.1"/>
    </source>
</evidence>
<dbReference type="SUPFAM" id="SSF53067">
    <property type="entry name" value="Actin-like ATPase domain"/>
    <property type="match status" value="1"/>
</dbReference>
<dbReference type="Proteomes" id="UP000292935">
    <property type="component" value="Unassembled WGS sequence"/>
</dbReference>
<comment type="caution">
    <text evidence="3">The sequence shown here is derived from an EMBL/GenBank/DDBJ whole genome shotgun (WGS) entry which is preliminary data.</text>
</comment>
<accession>A0A4Q2JLX4</accession>
<dbReference type="OrthoDB" id="37575at2"/>
<dbReference type="Pfam" id="PF09339">
    <property type="entry name" value="HTH_IclR"/>
    <property type="match status" value="1"/>
</dbReference>
<dbReference type="PANTHER" id="PTHR18964:SF149">
    <property type="entry name" value="BIFUNCTIONAL UDP-N-ACETYLGLUCOSAMINE 2-EPIMERASE_N-ACETYLMANNOSAMINE KINASE"/>
    <property type="match status" value="1"/>
</dbReference>
<protein>
    <submittedName>
        <fullName evidence="3">ROK family transcriptional regulator</fullName>
    </submittedName>
</protein>
<keyword evidence="4" id="KW-1185">Reference proteome</keyword>
<dbReference type="InterPro" id="IPR036388">
    <property type="entry name" value="WH-like_DNA-bd_sf"/>
</dbReference>
<dbReference type="Gene3D" id="3.30.420.40">
    <property type="match status" value="2"/>
</dbReference>
<name>A0A4Q2JLX4_9MICO</name>
<sequence length="406" mass="42554">MTVVRTGGTSIVKRVNTGRVLADLRRRDAPARIIEIAEATGLARPTVAQIVDELVTTGWLHVHGSLETVGRPAVRVSLNVRRVASLGLDVGPHRIVAQVRDGFGQLLGGTELRHDVRDGHLLLDLALKVTAEAIESAGIASNDLAAACVASIGVVDRTSGRIHVVREIDGWEQIDIGAELGAALGCAVRVDNDANLAARAMLSLEETPASFMTIQWGERVGAGLVLDRRLFRGGNSAAGEIGSLPVRDPWAAEWASLEQVIGSKRIGEVARLFAARDPDGSFAAGVDDADPTEYVFRKAAEGNRTAELIIDEVADVAIGAIAPIALALDLNCIYVTGGIARGGAVLAGALERRLHGKTLVPIGVRISPFAEDTVVRGACSTAADDAWDRILTEELGAVELPSAAGA</sequence>
<dbReference type="InterPro" id="IPR043129">
    <property type="entry name" value="ATPase_NBD"/>
</dbReference>
<dbReference type="Gene3D" id="1.10.10.10">
    <property type="entry name" value="Winged helix-like DNA-binding domain superfamily/Winged helix DNA-binding domain"/>
    <property type="match status" value="1"/>
</dbReference>
<dbReference type="GO" id="GO:0003677">
    <property type="term" value="F:DNA binding"/>
    <property type="evidence" value="ECO:0007669"/>
    <property type="project" value="InterPro"/>
</dbReference>
<dbReference type="InterPro" id="IPR000600">
    <property type="entry name" value="ROK"/>
</dbReference>
<dbReference type="GO" id="GO:0006355">
    <property type="term" value="P:regulation of DNA-templated transcription"/>
    <property type="evidence" value="ECO:0007669"/>
    <property type="project" value="InterPro"/>
</dbReference>
<organism evidence="3 4">
    <name type="scientific">Agromyces fucosus</name>
    <dbReference type="NCBI Taxonomy" id="41985"/>
    <lineage>
        <taxon>Bacteria</taxon>
        <taxon>Bacillati</taxon>
        <taxon>Actinomycetota</taxon>
        <taxon>Actinomycetes</taxon>
        <taxon>Micrococcales</taxon>
        <taxon>Microbacteriaceae</taxon>
        <taxon>Agromyces</taxon>
    </lineage>
</organism>
<proteinExistence type="inferred from homology"/>